<dbReference type="AlphaFoldDB" id="A0A6G1H2A3"/>
<evidence type="ECO:0008006" key="4">
    <source>
        <dbReference type="Google" id="ProtNLM"/>
    </source>
</evidence>
<evidence type="ECO:0000313" key="3">
    <source>
        <dbReference type="Proteomes" id="UP000800041"/>
    </source>
</evidence>
<keyword evidence="3" id="KW-1185">Reference proteome</keyword>
<organism evidence="2 3">
    <name type="scientific">Aulographum hederae CBS 113979</name>
    <dbReference type="NCBI Taxonomy" id="1176131"/>
    <lineage>
        <taxon>Eukaryota</taxon>
        <taxon>Fungi</taxon>
        <taxon>Dikarya</taxon>
        <taxon>Ascomycota</taxon>
        <taxon>Pezizomycotina</taxon>
        <taxon>Dothideomycetes</taxon>
        <taxon>Pleosporomycetidae</taxon>
        <taxon>Aulographales</taxon>
        <taxon>Aulographaceae</taxon>
    </lineage>
</organism>
<evidence type="ECO:0000256" key="1">
    <source>
        <dbReference type="SAM" id="MobiDB-lite"/>
    </source>
</evidence>
<gene>
    <name evidence="2" type="ORF">K402DRAFT_412293</name>
</gene>
<feature type="region of interest" description="Disordered" evidence="1">
    <location>
        <begin position="1"/>
        <end position="28"/>
    </location>
</feature>
<dbReference type="EMBL" id="ML977153">
    <property type="protein sequence ID" value="KAF1987341.1"/>
    <property type="molecule type" value="Genomic_DNA"/>
</dbReference>
<dbReference type="InterPro" id="IPR036397">
    <property type="entry name" value="RNaseH_sf"/>
</dbReference>
<dbReference type="Gene3D" id="3.30.420.10">
    <property type="entry name" value="Ribonuclease H-like superfamily/Ribonuclease H"/>
    <property type="match status" value="1"/>
</dbReference>
<reference evidence="2" key="1">
    <citation type="journal article" date="2020" name="Stud. Mycol.">
        <title>101 Dothideomycetes genomes: a test case for predicting lifestyles and emergence of pathogens.</title>
        <authorList>
            <person name="Haridas S."/>
            <person name="Albert R."/>
            <person name="Binder M."/>
            <person name="Bloem J."/>
            <person name="Labutti K."/>
            <person name="Salamov A."/>
            <person name="Andreopoulos B."/>
            <person name="Baker S."/>
            <person name="Barry K."/>
            <person name="Bills G."/>
            <person name="Bluhm B."/>
            <person name="Cannon C."/>
            <person name="Castanera R."/>
            <person name="Culley D."/>
            <person name="Daum C."/>
            <person name="Ezra D."/>
            <person name="Gonzalez J."/>
            <person name="Henrissat B."/>
            <person name="Kuo A."/>
            <person name="Liang C."/>
            <person name="Lipzen A."/>
            <person name="Lutzoni F."/>
            <person name="Magnuson J."/>
            <person name="Mondo S."/>
            <person name="Nolan M."/>
            <person name="Ohm R."/>
            <person name="Pangilinan J."/>
            <person name="Park H.-J."/>
            <person name="Ramirez L."/>
            <person name="Alfaro M."/>
            <person name="Sun H."/>
            <person name="Tritt A."/>
            <person name="Yoshinaga Y."/>
            <person name="Zwiers L.-H."/>
            <person name="Turgeon B."/>
            <person name="Goodwin S."/>
            <person name="Spatafora J."/>
            <person name="Crous P."/>
            <person name="Grigoriev I."/>
        </authorList>
    </citation>
    <scope>NUCLEOTIDE SEQUENCE</scope>
    <source>
        <strain evidence="2">CBS 113979</strain>
    </source>
</reference>
<accession>A0A6G1H2A3</accession>
<evidence type="ECO:0000313" key="2">
    <source>
        <dbReference type="EMBL" id="KAF1987341.1"/>
    </source>
</evidence>
<feature type="compositionally biased region" description="Polar residues" evidence="1">
    <location>
        <begin position="1"/>
        <end position="24"/>
    </location>
</feature>
<dbReference type="Proteomes" id="UP000800041">
    <property type="component" value="Unassembled WGS sequence"/>
</dbReference>
<dbReference type="OrthoDB" id="3943628at2759"/>
<proteinExistence type="predicted"/>
<name>A0A6G1H2A3_9PEZI</name>
<protein>
    <recommendedName>
        <fullName evidence="4">Tc1-like transposase DDE domain-containing protein</fullName>
    </recommendedName>
</protein>
<dbReference type="GO" id="GO:0003676">
    <property type="term" value="F:nucleic acid binding"/>
    <property type="evidence" value="ECO:0007669"/>
    <property type="project" value="InterPro"/>
</dbReference>
<sequence length="312" mass="35970">MPQTRSQKAISERNSQNASHQHFNTPKKARLRQAIKSLQEHGEWDGSYTKSGIFKELGISKTQGYAILRERSHTERTFPFGPEEETRGAKHVISRMRSRSMSWETVGYEAGLGNVSARTIQRAMGRSDYHKCVACRRGWVSEDLAKRRVEFAKIMLSKYPNPDQWKHVRFSDEVHFGLGPQGHLLIIRKPGERYCQDCIQEARDPREEDKKKLHAWAAVGYDFKSELVFYNIPTNHNGKMTMKVYEEEILDKHVLPWIQAGQNFVLEEDRDSGHGIGPNNRIKTWKATHGLNSYFNMSGSPDLSPIENAWQL</sequence>